<gene>
    <name evidence="3" type="ORF">GCM10007977_087770</name>
</gene>
<dbReference type="InterPro" id="IPR046348">
    <property type="entry name" value="SIS_dom_sf"/>
</dbReference>
<dbReference type="InterPro" id="IPR047640">
    <property type="entry name" value="RpiR-like"/>
</dbReference>
<dbReference type="AlphaFoldDB" id="A0A917UAQ2"/>
<accession>A0A917UAQ2</accession>
<reference evidence="3" key="2">
    <citation type="submission" date="2020-09" db="EMBL/GenBank/DDBJ databases">
        <authorList>
            <person name="Sun Q."/>
            <person name="Ohkuma M."/>
        </authorList>
    </citation>
    <scope>NUCLEOTIDE SEQUENCE</scope>
    <source>
        <strain evidence="3">JCM 19831</strain>
    </source>
</reference>
<keyword evidence="4" id="KW-1185">Reference proteome</keyword>
<evidence type="ECO:0000259" key="1">
    <source>
        <dbReference type="PROSITE" id="PS51071"/>
    </source>
</evidence>
<feature type="domain" description="HTH rpiR-type" evidence="1">
    <location>
        <begin position="5"/>
        <end position="81"/>
    </location>
</feature>
<protein>
    <submittedName>
        <fullName evidence="3">Transcriptional regulator</fullName>
    </submittedName>
</protein>
<comment type="caution">
    <text evidence="3">The sequence shown here is derived from an EMBL/GenBank/DDBJ whole genome shotgun (WGS) entry which is preliminary data.</text>
</comment>
<proteinExistence type="predicted"/>
<dbReference type="InterPro" id="IPR036388">
    <property type="entry name" value="WH-like_DNA-bd_sf"/>
</dbReference>
<dbReference type="SUPFAM" id="SSF53697">
    <property type="entry name" value="SIS domain"/>
    <property type="match status" value="1"/>
</dbReference>
<dbReference type="EMBL" id="BMPI01000064">
    <property type="protein sequence ID" value="GGM72545.1"/>
    <property type="molecule type" value="Genomic_DNA"/>
</dbReference>
<name>A0A917UAQ2_9ACTN</name>
<dbReference type="GO" id="GO:1901135">
    <property type="term" value="P:carbohydrate derivative metabolic process"/>
    <property type="evidence" value="ECO:0007669"/>
    <property type="project" value="InterPro"/>
</dbReference>
<dbReference type="Gene3D" id="1.10.10.10">
    <property type="entry name" value="Winged helix-like DNA-binding domain superfamily/Winged helix DNA-binding domain"/>
    <property type="match status" value="1"/>
</dbReference>
<dbReference type="SUPFAM" id="SSF46689">
    <property type="entry name" value="Homeodomain-like"/>
    <property type="match status" value="1"/>
</dbReference>
<evidence type="ECO:0000313" key="3">
    <source>
        <dbReference type="EMBL" id="GGM72545.1"/>
    </source>
</evidence>
<dbReference type="GO" id="GO:0097367">
    <property type="term" value="F:carbohydrate derivative binding"/>
    <property type="evidence" value="ECO:0007669"/>
    <property type="project" value="InterPro"/>
</dbReference>
<feature type="domain" description="SIS" evidence="2">
    <location>
        <begin position="114"/>
        <end position="274"/>
    </location>
</feature>
<reference evidence="3" key="1">
    <citation type="journal article" date="2014" name="Int. J. Syst. Evol. Microbiol.">
        <title>Complete genome sequence of Corynebacterium casei LMG S-19264T (=DSM 44701T), isolated from a smear-ripened cheese.</title>
        <authorList>
            <consortium name="US DOE Joint Genome Institute (JGI-PGF)"/>
            <person name="Walter F."/>
            <person name="Albersmeier A."/>
            <person name="Kalinowski J."/>
            <person name="Ruckert C."/>
        </authorList>
    </citation>
    <scope>NUCLEOTIDE SEQUENCE</scope>
    <source>
        <strain evidence="3">JCM 19831</strain>
    </source>
</reference>
<dbReference type="GO" id="GO:0003677">
    <property type="term" value="F:DNA binding"/>
    <property type="evidence" value="ECO:0007669"/>
    <property type="project" value="InterPro"/>
</dbReference>
<dbReference type="InterPro" id="IPR000281">
    <property type="entry name" value="HTH_RpiR"/>
</dbReference>
<dbReference type="Pfam" id="PF01380">
    <property type="entry name" value="SIS"/>
    <property type="match status" value="1"/>
</dbReference>
<dbReference type="Gene3D" id="3.40.50.10490">
    <property type="entry name" value="Glucose-6-phosphate isomerase like protein, domain 1"/>
    <property type="match status" value="1"/>
</dbReference>
<evidence type="ECO:0000313" key="4">
    <source>
        <dbReference type="Proteomes" id="UP000642070"/>
    </source>
</evidence>
<sequence length="287" mass="30618">MTTSPAQRVLELFDGQRLTPAQRRIARCLVDHANRAGYLSSGDVAALAGVSQPSVTRFATALGFDGYPALRDRLRVVFDGYQHAPSTVDDDPDSASGNQFQQALAAEIANLQRLSDTLRDPAPLAEAGRLLVESRPLPVFGIRAAAALASSFSYFAAKVHPDVRLVQEQGTLLADRLEQARAAGAVAMLAFVLPRYPREAVDALREARAAGLRVVTVTDSPVSPAAAESDLVLPAAVGSRLVFDMHTAPSAMVTVLLQAMCDVAPTETQARLEAFERSAATRQVFLP</sequence>
<dbReference type="PROSITE" id="PS51464">
    <property type="entry name" value="SIS"/>
    <property type="match status" value="1"/>
</dbReference>
<organism evidence="3 4">
    <name type="scientific">Dactylosporangium sucinum</name>
    <dbReference type="NCBI Taxonomy" id="1424081"/>
    <lineage>
        <taxon>Bacteria</taxon>
        <taxon>Bacillati</taxon>
        <taxon>Actinomycetota</taxon>
        <taxon>Actinomycetes</taxon>
        <taxon>Micromonosporales</taxon>
        <taxon>Micromonosporaceae</taxon>
        <taxon>Dactylosporangium</taxon>
    </lineage>
</organism>
<dbReference type="GO" id="GO:0003700">
    <property type="term" value="F:DNA-binding transcription factor activity"/>
    <property type="evidence" value="ECO:0007669"/>
    <property type="project" value="InterPro"/>
</dbReference>
<dbReference type="PANTHER" id="PTHR30514:SF18">
    <property type="entry name" value="RPIR-FAMILY TRANSCRIPTIONAL REGULATOR"/>
    <property type="match status" value="1"/>
</dbReference>
<dbReference type="InterPro" id="IPR009057">
    <property type="entry name" value="Homeodomain-like_sf"/>
</dbReference>
<dbReference type="InterPro" id="IPR001347">
    <property type="entry name" value="SIS_dom"/>
</dbReference>
<dbReference type="PANTHER" id="PTHR30514">
    <property type="entry name" value="GLUCOKINASE"/>
    <property type="match status" value="1"/>
</dbReference>
<dbReference type="RefSeq" id="WP_190256006.1">
    <property type="nucleotide sequence ID" value="NZ_BMPI01000064.1"/>
</dbReference>
<evidence type="ECO:0000259" key="2">
    <source>
        <dbReference type="PROSITE" id="PS51464"/>
    </source>
</evidence>
<dbReference type="Pfam" id="PF01418">
    <property type="entry name" value="HTH_6"/>
    <property type="match status" value="1"/>
</dbReference>
<dbReference type="Proteomes" id="UP000642070">
    <property type="component" value="Unassembled WGS sequence"/>
</dbReference>
<dbReference type="PROSITE" id="PS51071">
    <property type="entry name" value="HTH_RPIR"/>
    <property type="match status" value="1"/>
</dbReference>